<proteinExistence type="predicted"/>
<gene>
    <name evidence="1" type="ORF">Back2_04730</name>
</gene>
<dbReference type="PANTHER" id="PTHR10151:SF120">
    <property type="entry name" value="BIS(5'-ADENOSYL)-TRIPHOSPHATASE"/>
    <property type="match status" value="1"/>
</dbReference>
<evidence type="ECO:0000313" key="1">
    <source>
        <dbReference type="EMBL" id="BBH16186.1"/>
    </source>
</evidence>
<dbReference type="Proteomes" id="UP000271573">
    <property type="component" value="Chromosome"/>
</dbReference>
<dbReference type="RefSeq" id="WP_125566415.1">
    <property type="nucleotide sequence ID" value="NZ_AP019307.1"/>
</dbReference>
<dbReference type="InterPro" id="IPR002591">
    <property type="entry name" value="Phosphodiest/P_Trfase"/>
</dbReference>
<accession>A0A3G9ICV4</accession>
<dbReference type="Pfam" id="PF01663">
    <property type="entry name" value="Phosphodiest"/>
    <property type="match status" value="1"/>
</dbReference>
<dbReference type="AlphaFoldDB" id="A0A3G9ICV4"/>
<organism evidence="1 2">
    <name type="scientific">Nocardioides baekrokdamisoli</name>
    <dbReference type="NCBI Taxonomy" id="1804624"/>
    <lineage>
        <taxon>Bacteria</taxon>
        <taxon>Bacillati</taxon>
        <taxon>Actinomycetota</taxon>
        <taxon>Actinomycetes</taxon>
        <taxon>Propionibacteriales</taxon>
        <taxon>Nocardioidaceae</taxon>
        <taxon>Nocardioides</taxon>
    </lineage>
</organism>
<protein>
    <submittedName>
        <fullName evidence="1">Alkaline phosphatase family protein</fullName>
    </submittedName>
</protein>
<dbReference type="KEGG" id="nbe:Back2_04730"/>
<dbReference type="EMBL" id="AP019307">
    <property type="protein sequence ID" value="BBH16186.1"/>
    <property type="molecule type" value="Genomic_DNA"/>
</dbReference>
<reference evidence="1 2" key="1">
    <citation type="submission" date="2018-11" db="EMBL/GenBank/DDBJ databases">
        <title>Complete genome sequence of Nocardioides baekrokdamisoli strain KCTC 39748.</title>
        <authorList>
            <person name="Kang S.W."/>
            <person name="Lee K.C."/>
            <person name="Kim K.K."/>
            <person name="Kim J.S."/>
            <person name="Kim D.S."/>
            <person name="Ko S.H."/>
            <person name="Yang S.H."/>
            <person name="Shin Y.K."/>
            <person name="Lee J.S."/>
        </authorList>
    </citation>
    <scope>NUCLEOTIDE SEQUENCE [LARGE SCALE GENOMIC DNA]</scope>
    <source>
        <strain evidence="1 2">KCTC 39748</strain>
    </source>
</reference>
<dbReference type="PANTHER" id="PTHR10151">
    <property type="entry name" value="ECTONUCLEOTIDE PYROPHOSPHATASE/PHOSPHODIESTERASE"/>
    <property type="match status" value="1"/>
</dbReference>
<dbReference type="InterPro" id="IPR017850">
    <property type="entry name" value="Alkaline_phosphatase_core_sf"/>
</dbReference>
<dbReference type="SUPFAM" id="SSF53649">
    <property type="entry name" value="Alkaline phosphatase-like"/>
    <property type="match status" value="1"/>
</dbReference>
<name>A0A3G9ICV4_9ACTN</name>
<sequence>MSGLSTDLITPAYGIRSLADVLPAVVQALGVPGGRPGGLDLPAAPAYVVFLIDGLGAEQLTRYAEDAPYLASLMETPGTATVPSTTAVSLTSLGTGLLPGAHGVVGYTSRIPGTTDLLNALHWPASVEPHRWQPHETVFGALADRGKGATVVTKREFFGSGLTAVSQRGAEFVAAERAGERIAGAVEASRRSGIVYLYDSDLDWTGHKHGVNSAEWLQQLAMLDAEAERLRDELPAHVRLLVVADHGMVDSPLADRIDVDDEPALRDGLVMLGGEARFRHLYARSGAAEDVAETWRAVLGERAEVRTRAEATEWFGPIADSVAPRIGDVVVAARGTNAVMAAREFPKEGMLVGMHGSLTAEEMLIPILVD</sequence>
<dbReference type="OrthoDB" id="9779267at2"/>
<dbReference type="Gene3D" id="3.40.720.10">
    <property type="entry name" value="Alkaline Phosphatase, subunit A"/>
    <property type="match status" value="1"/>
</dbReference>
<evidence type="ECO:0000313" key="2">
    <source>
        <dbReference type="Proteomes" id="UP000271573"/>
    </source>
</evidence>
<dbReference type="GO" id="GO:0016787">
    <property type="term" value="F:hydrolase activity"/>
    <property type="evidence" value="ECO:0007669"/>
    <property type="project" value="UniProtKB-ARBA"/>
</dbReference>
<keyword evidence="2" id="KW-1185">Reference proteome</keyword>